<organism evidence="1 2">
    <name type="scientific">Paramagnetospirillum kuznetsovii</name>
    <dbReference type="NCBI Taxonomy" id="2053833"/>
    <lineage>
        <taxon>Bacteria</taxon>
        <taxon>Pseudomonadati</taxon>
        <taxon>Pseudomonadota</taxon>
        <taxon>Alphaproteobacteria</taxon>
        <taxon>Rhodospirillales</taxon>
        <taxon>Magnetospirillaceae</taxon>
        <taxon>Paramagnetospirillum</taxon>
    </lineage>
</organism>
<dbReference type="RefSeq" id="WP_112146181.1">
    <property type="nucleotide sequence ID" value="NZ_PGTO01000013.1"/>
</dbReference>
<protein>
    <submittedName>
        <fullName evidence="1">Uncharacterized protein</fullName>
    </submittedName>
</protein>
<evidence type="ECO:0000313" key="1">
    <source>
        <dbReference type="EMBL" id="RAU21087.1"/>
    </source>
</evidence>
<keyword evidence="2" id="KW-1185">Reference proteome</keyword>
<dbReference type="Proteomes" id="UP000251075">
    <property type="component" value="Unassembled WGS sequence"/>
</dbReference>
<name>A0A364NVZ2_9PROT</name>
<dbReference type="AlphaFoldDB" id="A0A364NVZ2"/>
<accession>A0A364NVZ2</accession>
<proteinExistence type="predicted"/>
<sequence>MALIYDYTAAKAYSDQLGLTWADAWLPAIDKTFADNGLTQAQVDVALREWSWRIKWIFTPSNYSKWQRIKLAAHFLFGRI</sequence>
<comment type="caution">
    <text evidence="1">The sequence shown here is derived from an EMBL/GenBank/DDBJ whole genome shotgun (WGS) entry which is preliminary data.</text>
</comment>
<gene>
    <name evidence="1" type="ORF">CU669_15130</name>
</gene>
<dbReference type="EMBL" id="PGTO01000013">
    <property type="protein sequence ID" value="RAU21087.1"/>
    <property type="molecule type" value="Genomic_DNA"/>
</dbReference>
<reference evidence="1 2" key="1">
    <citation type="submission" date="2017-11" db="EMBL/GenBank/DDBJ databases">
        <title>Draft genome sequence of magnetotactic bacterium Magnetospirillum kuznetsovii LBB-42.</title>
        <authorList>
            <person name="Grouzdev D.S."/>
            <person name="Rysina M.S."/>
            <person name="Baslerov R.V."/>
            <person name="Koziaeva V."/>
        </authorList>
    </citation>
    <scope>NUCLEOTIDE SEQUENCE [LARGE SCALE GENOMIC DNA]</scope>
    <source>
        <strain evidence="1 2">LBB-42</strain>
    </source>
</reference>
<evidence type="ECO:0000313" key="2">
    <source>
        <dbReference type="Proteomes" id="UP000251075"/>
    </source>
</evidence>